<gene>
    <name evidence="3" type="ORF">DOTSEDRAFT_29402</name>
</gene>
<keyword evidence="1" id="KW-0472">Membrane</keyword>
<dbReference type="PANTHER" id="PTHR39614:SF2">
    <property type="entry name" value="INTEGRAL MEMBRANE PROTEIN"/>
    <property type="match status" value="1"/>
</dbReference>
<feature type="transmembrane region" description="Helical" evidence="1">
    <location>
        <begin position="67"/>
        <end position="85"/>
    </location>
</feature>
<dbReference type="Pfam" id="PF20684">
    <property type="entry name" value="Fung_rhodopsin"/>
    <property type="match status" value="1"/>
</dbReference>
<evidence type="ECO:0000313" key="3">
    <source>
        <dbReference type="EMBL" id="EME38343.1"/>
    </source>
</evidence>
<name>N1PC40_DOTSN</name>
<keyword evidence="1" id="KW-1133">Transmembrane helix</keyword>
<feature type="transmembrane region" description="Helical" evidence="1">
    <location>
        <begin position="203"/>
        <end position="225"/>
    </location>
</feature>
<evidence type="ECO:0000256" key="1">
    <source>
        <dbReference type="SAM" id="Phobius"/>
    </source>
</evidence>
<dbReference type="eggNOG" id="ENOG502SPVV">
    <property type="taxonomic scope" value="Eukaryota"/>
</dbReference>
<dbReference type="AlphaFoldDB" id="N1PC40"/>
<dbReference type="OMA" id="EAIRCTA"/>
<reference evidence="3 4" key="2">
    <citation type="journal article" date="2012" name="PLoS Pathog.">
        <title>Diverse lifestyles and strategies of plant pathogenesis encoded in the genomes of eighteen Dothideomycetes fungi.</title>
        <authorList>
            <person name="Ohm R.A."/>
            <person name="Feau N."/>
            <person name="Henrissat B."/>
            <person name="Schoch C.L."/>
            <person name="Horwitz B.A."/>
            <person name="Barry K.W."/>
            <person name="Condon B.J."/>
            <person name="Copeland A.C."/>
            <person name="Dhillon B."/>
            <person name="Glaser F."/>
            <person name="Hesse C.N."/>
            <person name="Kosti I."/>
            <person name="LaButti K."/>
            <person name="Lindquist E.A."/>
            <person name="Lucas S."/>
            <person name="Salamov A.A."/>
            <person name="Bradshaw R.E."/>
            <person name="Ciuffetti L."/>
            <person name="Hamelin R.C."/>
            <person name="Kema G.H.J."/>
            <person name="Lawrence C."/>
            <person name="Scott J.A."/>
            <person name="Spatafora J.W."/>
            <person name="Turgeon B.G."/>
            <person name="de Wit P.J.G.M."/>
            <person name="Zhong S."/>
            <person name="Goodwin S.B."/>
            <person name="Grigoriev I.V."/>
        </authorList>
    </citation>
    <scope>NUCLEOTIDE SEQUENCE [LARGE SCALE GENOMIC DNA]</scope>
    <source>
        <strain evidence="4">NZE10 / CBS 128990</strain>
    </source>
</reference>
<dbReference type="STRING" id="675120.N1PC40"/>
<dbReference type="Proteomes" id="UP000016933">
    <property type="component" value="Unassembled WGS sequence"/>
</dbReference>
<dbReference type="PANTHER" id="PTHR39614">
    <property type="entry name" value="INTEGRAL MEMBRANE PROTEIN"/>
    <property type="match status" value="1"/>
</dbReference>
<dbReference type="HOGENOM" id="CLU_036632_1_2_1"/>
<protein>
    <recommendedName>
        <fullName evidence="2">Rhodopsin domain-containing protein</fullName>
    </recommendedName>
</protein>
<accession>N1PC40</accession>
<organism evidence="3 4">
    <name type="scientific">Dothistroma septosporum (strain NZE10 / CBS 128990)</name>
    <name type="common">Red band needle blight fungus</name>
    <name type="synonym">Mycosphaerella pini</name>
    <dbReference type="NCBI Taxonomy" id="675120"/>
    <lineage>
        <taxon>Eukaryota</taxon>
        <taxon>Fungi</taxon>
        <taxon>Dikarya</taxon>
        <taxon>Ascomycota</taxon>
        <taxon>Pezizomycotina</taxon>
        <taxon>Dothideomycetes</taxon>
        <taxon>Dothideomycetidae</taxon>
        <taxon>Mycosphaerellales</taxon>
        <taxon>Mycosphaerellaceae</taxon>
        <taxon>Dothistroma</taxon>
    </lineage>
</organism>
<keyword evidence="1" id="KW-0812">Transmembrane</keyword>
<dbReference type="InterPro" id="IPR049326">
    <property type="entry name" value="Rhodopsin_dom_fungi"/>
</dbReference>
<sequence>MSASSEPHVLPDLNSGPRNFCHDGSGPWRDCAYDLHAYGDVGGAVSGPFGLDDIVCSVATDFGLVQIMVSAAAISFGFGKALVLLTPSQIASAEKAVYVALLLYIVTSTLTKCTVALLLAHNVFLKSRVQACYGIIVSSCIWGFASSLAEAIRCTAYIPWKLIGDQCADLLLSWQAITDCNILIEIALLALPVWLVWGLQTGLAGKVTVVIVFWLRIPVTIAAGLRI</sequence>
<keyword evidence="4" id="KW-1185">Reference proteome</keyword>
<evidence type="ECO:0000259" key="2">
    <source>
        <dbReference type="Pfam" id="PF20684"/>
    </source>
</evidence>
<feature type="transmembrane region" description="Helical" evidence="1">
    <location>
        <begin position="97"/>
        <end position="119"/>
    </location>
</feature>
<evidence type="ECO:0000313" key="4">
    <source>
        <dbReference type="Proteomes" id="UP000016933"/>
    </source>
</evidence>
<reference evidence="4" key="1">
    <citation type="journal article" date="2012" name="PLoS Genet.">
        <title>The genomes of the fungal plant pathogens Cladosporium fulvum and Dothistroma septosporum reveal adaptation to different hosts and lifestyles but also signatures of common ancestry.</title>
        <authorList>
            <person name="de Wit P.J.G.M."/>
            <person name="van der Burgt A."/>
            <person name="Oekmen B."/>
            <person name="Stergiopoulos I."/>
            <person name="Abd-Elsalam K.A."/>
            <person name="Aerts A.L."/>
            <person name="Bahkali A.H."/>
            <person name="Beenen H.G."/>
            <person name="Chettri P."/>
            <person name="Cox M.P."/>
            <person name="Datema E."/>
            <person name="de Vries R.P."/>
            <person name="Dhillon B."/>
            <person name="Ganley A.R."/>
            <person name="Griffiths S.A."/>
            <person name="Guo Y."/>
            <person name="Hamelin R.C."/>
            <person name="Henrissat B."/>
            <person name="Kabir M.S."/>
            <person name="Jashni M.K."/>
            <person name="Kema G."/>
            <person name="Klaubauf S."/>
            <person name="Lapidus A."/>
            <person name="Levasseur A."/>
            <person name="Lindquist E."/>
            <person name="Mehrabi R."/>
            <person name="Ohm R.A."/>
            <person name="Owen T.J."/>
            <person name="Salamov A."/>
            <person name="Schwelm A."/>
            <person name="Schijlen E."/>
            <person name="Sun H."/>
            <person name="van den Burg H.A."/>
            <person name="van Ham R.C.H.J."/>
            <person name="Zhang S."/>
            <person name="Goodwin S.B."/>
            <person name="Grigoriev I.V."/>
            <person name="Collemare J."/>
            <person name="Bradshaw R.E."/>
        </authorList>
    </citation>
    <scope>NUCLEOTIDE SEQUENCE [LARGE SCALE GENOMIC DNA]</scope>
    <source>
        <strain evidence="4">NZE10 / CBS 128990</strain>
    </source>
</reference>
<feature type="domain" description="Rhodopsin" evidence="2">
    <location>
        <begin position="47"/>
        <end position="227"/>
    </location>
</feature>
<dbReference type="OrthoDB" id="3897607at2759"/>
<dbReference type="EMBL" id="KB446547">
    <property type="protein sequence ID" value="EME38343.1"/>
    <property type="molecule type" value="Genomic_DNA"/>
</dbReference>
<proteinExistence type="predicted"/>